<protein>
    <submittedName>
        <fullName evidence="1">Uncharacterized protein</fullName>
    </submittedName>
</protein>
<evidence type="ECO:0000313" key="1">
    <source>
        <dbReference type="EMBL" id="NDL58620.1"/>
    </source>
</evidence>
<sequence>MSDDAQQSLLQAVDRTVSAGEPPLWCADHRSAYVVALARSAATGQRWRSAYDSEHERWFAAPVDLVE</sequence>
<accession>A0A7K3M5X7</accession>
<dbReference type="EMBL" id="WLZY01000005">
    <property type="protein sequence ID" value="NDL58620.1"/>
    <property type="molecule type" value="Genomic_DNA"/>
</dbReference>
<dbReference type="RefSeq" id="WP_162451312.1">
    <property type="nucleotide sequence ID" value="NZ_WLZY01000005.1"/>
</dbReference>
<proteinExistence type="predicted"/>
<evidence type="ECO:0000313" key="2">
    <source>
        <dbReference type="Proteomes" id="UP000460435"/>
    </source>
</evidence>
<organism evidence="1 2">
    <name type="scientific">Phytoactinopolyspora mesophila</name>
    <dbReference type="NCBI Taxonomy" id="2650750"/>
    <lineage>
        <taxon>Bacteria</taxon>
        <taxon>Bacillati</taxon>
        <taxon>Actinomycetota</taxon>
        <taxon>Actinomycetes</taxon>
        <taxon>Jiangellales</taxon>
        <taxon>Jiangellaceae</taxon>
        <taxon>Phytoactinopolyspora</taxon>
    </lineage>
</organism>
<dbReference type="Proteomes" id="UP000460435">
    <property type="component" value="Unassembled WGS sequence"/>
</dbReference>
<keyword evidence="2" id="KW-1185">Reference proteome</keyword>
<comment type="caution">
    <text evidence="1">The sequence shown here is derived from an EMBL/GenBank/DDBJ whole genome shotgun (WGS) entry which is preliminary data.</text>
</comment>
<name>A0A7K3M5X7_9ACTN</name>
<gene>
    <name evidence="1" type="ORF">F7O44_16245</name>
</gene>
<reference evidence="1 2" key="1">
    <citation type="submission" date="2019-11" db="EMBL/GenBank/DDBJ databases">
        <authorList>
            <person name="Li X.-J."/>
            <person name="Feng X.-M."/>
        </authorList>
    </citation>
    <scope>NUCLEOTIDE SEQUENCE [LARGE SCALE GENOMIC DNA]</scope>
    <source>
        <strain evidence="1 2">XMNu-373</strain>
    </source>
</reference>
<dbReference type="AlphaFoldDB" id="A0A7K3M5X7"/>